<feature type="region of interest" description="Disordered" evidence="1">
    <location>
        <begin position="169"/>
        <end position="208"/>
    </location>
</feature>
<evidence type="ECO:0000313" key="3">
    <source>
        <dbReference type="Proteomes" id="UP000800036"/>
    </source>
</evidence>
<evidence type="ECO:0000256" key="1">
    <source>
        <dbReference type="SAM" id="MobiDB-lite"/>
    </source>
</evidence>
<feature type="region of interest" description="Disordered" evidence="1">
    <location>
        <begin position="1"/>
        <end position="28"/>
    </location>
</feature>
<dbReference type="AlphaFoldDB" id="A0A6A5URU7"/>
<name>A0A6A5URU7_9PLEO</name>
<proteinExistence type="predicted"/>
<accession>A0A6A5URU7</accession>
<feature type="compositionally biased region" description="Basic residues" evidence="1">
    <location>
        <begin position="1"/>
        <end position="12"/>
    </location>
</feature>
<organism evidence="2 3">
    <name type="scientific">Bimuria novae-zelandiae CBS 107.79</name>
    <dbReference type="NCBI Taxonomy" id="1447943"/>
    <lineage>
        <taxon>Eukaryota</taxon>
        <taxon>Fungi</taxon>
        <taxon>Dikarya</taxon>
        <taxon>Ascomycota</taxon>
        <taxon>Pezizomycotina</taxon>
        <taxon>Dothideomycetes</taxon>
        <taxon>Pleosporomycetidae</taxon>
        <taxon>Pleosporales</taxon>
        <taxon>Massarineae</taxon>
        <taxon>Didymosphaeriaceae</taxon>
        <taxon>Bimuria</taxon>
    </lineage>
</organism>
<protein>
    <submittedName>
        <fullName evidence="2">Uncharacterized protein</fullName>
    </submittedName>
</protein>
<evidence type="ECO:0000313" key="2">
    <source>
        <dbReference type="EMBL" id="KAF1967418.1"/>
    </source>
</evidence>
<reference evidence="2" key="1">
    <citation type="journal article" date="2020" name="Stud. Mycol.">
        <title>101 Dothideomycetes genomes: a test case for predicting lifestyles and emergence of pathogens.</title>
        <authorList>
            <person name="Haridas S."/>
            <person name="Albert R."/>
            <person name="Binder M."/>
            <person name="Bloem J."/>
            <person name="Labutti K."/>
            <person name="Salamov A."/>
            <person name="Andreopoulos B."/>
            <person name="Baker S."/>
            <person name="Barry K."/>
            <person name="Bills G."/>
            <person name="Bluhm B."/>
            <person name="Cannon C."/>
            <person name="Castanera R."/>
            <person name="Culley D."/>
            <person name="Daum C."/>
            <person name="Ezra D."/>
            <person name="Gonzalez J."/>
            <person name="Henrissat B."/>
            <person name="Kuo A."/>
            <person name="Liang C."/>
            <person name="Lipzen A."/>
            <person name="Lutzoni F."/>
            <person name="Magnuson J."/>
            <person name="Mondo S."/>
            <person name="Nolan M."/>
            <person name="Ohm R."/>
            <person name="Pangilinan J."/>
            <person name="Park H.-J."/>
            <person name="Ramirez L."/>
            <person name="Alfaro M."/>
            <person name="Sun H."/>
            <person name="Tritt A."/>
            <person name="Yoshinaga Y."/>
            <person name="Zwiers L.-H."/>
            <person name="Turgeon B."/>
            <person name="Goodwin S."/>
            <person name="Spatafora J."/>
            <person name="Crous P."/>
            <person name="Grigoriev I."/>
        </authorList>
    </citation>
    <scope>NUCLEOTIDE SEQUENCE</scope>
    <source>
        <strain evidence="2">CBS 107.79</strain>
    </source>
</reference>
<sequence length="208" mass="23439">MPFTRRKPRNKPPAKPYTPKTPRRELPPETKAYAVGAMQAGESQYSLAKRLPVTQGALSILLARTKERSEASKLPLWDPHLYELEPGRGPDNTPLTVQQKNAVIALAAQNKDTREKQSWQAISDGDFDHLQLPNPLTVTSFENLMYEACYARRAPGFKPMLSEAQRRRHFEWAQQRAEGAPRPSGTRGPQRARRCRCEQPSLGVGKTP</sequence>
<gene>
    <name evidence="2" type="ORF">BU23DRAFT_559341</name>
</gene>
<dbReference type="EMBL" id="ML976732">
    <property type="protein sequence ID" value="KAF1967418.1"/>
    <property type="molecule type" value="Genomic_DNA"/>
</dbReference>
<dbReference type="OrthoDB" id="5410680at2759"/>
<keyword evidence="3" id="KW-1185">Reference proteome</keyword>
<dbReference type="Proteomes" id="UP000800036">
    <property type="component" value="Unassembled WGS sequence"/>
</dbReference>